<comment type="caution">
    <text evidence="1">The sequence shown here is derived from an EMBL/GenBank/DDBJ whole genome shotgun (WGS) entry which is preliminary data.</text>
</comment>
<dbReference type="InterPro" id="IPR036537">
    <property type="entry name" value="Adaptor_Cbl_N_dom_sf"/>
</dbReference>
<dbReference type="InterPro" id="IPR059179">
    <property type="entry name" value="MLKL-like_MCAfunc"/>
</dbReference>
<dbReference type="AlphaFoldDB" id="A0AAD7BBA8"/>
<dbReference type="EMBL" id="JARKIF010000023">
    <property type="protein sequence ID" value="KAJ7616112.1"/>
    <property type="molecule type" value="Genomic_DNA"/>
</dbReference>
<dbReference type="Proteomes" id="UP001221142">
    <property type="component" value="Unassembled WGS sequence"/>
</dbReference>
<protein>
    <submittedName>
        <fullName evidence="1">Uncharacterized protein</fullName>
    </submittedName>
</protein>
<reference evidence="1" key="1">
    <citation type="submission" date="2023-03" db="EMBL/GenBank/DDBJ databases">
        <title>Massive genome expansion in bonnet fungi (Mycena s.s.) driven by repeated elements and novel gene families across ecological guilds.</title>
        <authorList>
            <consortium name="Lawrence Berkeley National Laboratory"/>
            <person name="Harder C.B."/>
            <person name="Miyauchi S."/>
            <person name="Viragh M."/>
            <person name="Kuo A."/>
            <person name="Thoen E."/>
            <person name="Andreopoulos B."/>
            <person name="Lu D."/>
            <person name="Skrede I."/>
            <person name="Drula E."/>
            <person name="Henrissat B."/>
            <person name="Morin E."/>
            <person name="Kohler A."/>
            <person name="Barry K."/>
            <person name="LaButti K."/>
            <person name="Morin E."/>
            <person name="Salamov A."/>
            <person name="Lipzen A."/>
            <person name="Mereny Z."/>
            <person name="Hegedus B."/>
            <person name="Baldrian P."/>
            <person name="Stursova M."/>
            <person name="Weitz H."/>
            <person name="Taylor A."/>
            <person name="Grigoriev I.V."/>
            <person name="Nagy L.G."/>
            <person name="Martin F."/>
            <person name="Kauserud H."/>
        </authorList>
    </citation>
    <scope>NUCLEOTIDE SEQUENCE</scope>
    <source>
        <strain evidence="1">9284</strain>
    </source>
</reference>
<gene>
    <name evidence="1" type="ORF">FB45DRAFT_935295</name>
</gene>
<sequence>MRLGFPRARWKPKLPPIGQTSQSLPKPSHAFPDALRTSLTAIKESADAFPPLKTAVGAIVTIWDVAERAKHSKSDARGIAVRTQQILDVVVDAVPDPLEIPPSMLQSIERFTLLLEETKYLMEEMVLTGRVSRIVHLNRNERVLRDIRERLDAAYGDFLAASALRVEVTQAEIVLKQRELAAQQLQTYLQVSQILQKTNTTINLTPDLLFYSRLSVFLGRP</sequence>
<evidence type="ECO:0000313" key="1">
    <source>
        <dbReference type="EMBL" id="KAJ7616112.1"/>
    </source>
</evidence>
<keyword evidence="2" id="KW-1185">Reference proteome</keyword>
<accession>A0AAD7BBA8</accession>
<organism evidence="1 2">
    <name type="scientific">Roridomyces roridus</name>
    <dbReference type="NCBI Taxonomy" id="1738132"/>
    <lineage>
        <taxon>Eukaryota</taxon>
        <taxon>Fungi</taxon>
        <taxon>Dikarya</taxon>
        <taxon>Basidiomycota</taxon>
        <taxon>Agaricomycotina</taxon>
        <taxon>Agaricomycetes</taxon>
        <taxon>Agaricomycetidae</taxon>
        <taxon>Agaricales</taxon>
        <taxon>Marasmiineae</taxon>
        <taxon>Mycenaceae</taxon>
        <taxon>Roridomyces</taxon>
    </lineage>
</organism>
<dbReference type="CDD" id="cd21037">
    <property type="entry name" value="MLKL_NTD"/>
    <property type="match status" value="1"/>
</dbReference>
<name>A0AAD7BBA8_9AGAR</name>
<dbReference type="Gene3D" id="1.20.930.20">
    <property type="entry name" value="Adaptor protein Cbl, N-terminal domain"/>
    <property type="match status" value="1"/>
</dbReference>
<evidence type="ECO:0000313" key="2">
    <source>
        <dbReference type="Proteomes" id="UP001221142"/>
    </source>
</evidence>
<dbReference type="GO" id="GO:0007166">
    <property type="term" value="P:cell surface receptor signaling pathway"/>
    <property type="evidence" value="ECO:0007669"/>
    <property type="project" value="InterPro"/>
</dbReference>
<proteinExistence type="predicted"/>